<organism evidence="1 2">
    <name type="scientific">Victivallis lenta</name>
    <dbReference type="NCBI Taxonomy" id="2606640"/>
    <lineage>
        <taxon>Bacteria</taxon>
        <taxon>Pseudomonadati</taxon>
        <taxon>Lentisphaerota</taxon>
        <taxon>Lentisphaeria</taxon>
        <taxon>Victivallales</taxon>
        <taxon>Victivallaceae</taxon>
        <taxon>Victivallis</taxon>
    </lineage>
</organism>
<proteinExistence type="predicted"/>
<dbReference type="Proteomes" id="UP000435649">
    <property type="component" value="Unassembled WGS sequence"/>
</dbReference>
<dbReference type="Pfam" id="PF14307">
    <property type="entry name" value="Glyco_tran_WbsX"/>
    <property type="match status" value="1"/>
</dbReference>
<sequence>MKKRPVVCAYYFPNWHVDPRNEAIHGGNWTEWRVTQHATPRFPGHEQPKIPLLGYGDEADPQVMAAKIRMAAEHGIDAFIFDWYYFFDGPYRERCIRDGFLGAPNCADLKFALMWANHDPIYAHPGSYRKPAEKLWSGDVDAETFRKCTDHCIRHYLNRPNYLRIDGGLYFSFFRVKALVEQLGGPAAARQLFDDFRFRAEKAGLGKLTLDGMASELARGDFDAGNRLIREIGLDCCSNYGWGKWGERFPDLSYADWFELNRDEDRSFTRGLEVPYNPVVPTGWDSSPRTVQSDMYDKRHYPFGTVITGNTPELFRAALRRTADYMAAEGTGGIVHIACWNEWTEGAYLEPDTQYGYGRLEAVREVFGLRSETVEAGEVAVCPM</sequence>
<evidence type="ECO:0000313" key="2">
    <source>
        <dbReference type="Proteomes" id="UP000435649"/>
    </source>
</evidence>
<keyword evidence="2" id="KW-1185">Reference proteome</keyword>
<dbReference type="Gene3D" id="3.20.20.80">
    <property type="entry name" value="Glycosidases"/>
    <property type="match status" value="1"/>
</dbReference>
<evidence type="ECO:0008006" key="3">
    <source>
        <dbReference type="Google" id="ProtNLM"/>
    </source>
</evidence>
<protein>
    <recommendedName>
        <fullName evidence="3">Glycosyl transferase family WbsX</fullName>
    </recommendedName>
</protein>
<gene>
    <name evidence="1" type="ORF">FYJ85_16025</name>
</gene>
<dbReference type="InterPro" id="IPR032719">
    <property type="entry name" value="WbsX"/>
</dbReference>
<dbReference type="PANTHER" id="PTHR41244">
    <property type="entry name" value="RHAMNAN SYNTHESIS F"/>
    <property type="match status" value="1"/>
</dbReference>
<reference evidence="1 2" key="1">
    <citation type="submission" date="2019-08" db="EMBL/GenBank/DDBJ databases">
        <title>In-depth cultivation of the pig gut microbiome towards novel bacterial diversity and tailored functional studies.</title>
        <authorList>
            <person name="Wylensek D."/>
            <person name="Hitch T.C.A."/>
            <person name="Clavel T."/>
        </authorList>
    </citation>
    <scope>NUCLEOTIDE SEQUENCE [LARGE SCALE GENOMIC DNA]</scope>
    <source>
        <strain evidence="1 2">BBE-744-WT-12</strain>
    </source>
</reference>
<dbReference type="EMBL" id="VUNS01000020">
    <property type="protein sequence ID" value="MST98546.1"/>
    <property type="molecule type" value="Genomic_DNA"/>
</dbReference>
<accession>A0A844G5A9</accession>
<evidence type="ECO:0000313" key="1">
    <source>
        <dbReference type="EMBL" id="MST98546.1"/>
    </source>
</evidence>
<comment type="caution">
    <text evidence="1">The sequence shown here is derived from an EMBL/GenBank/DDBJ whole genome shotgun (WGS) entry which is preliminary data.</text>
</comment>
<name>A0A844G5A9_9BACT</name>
<dbReference type="PANTHER" id="PTHR41244:SF1">
    <property type="entry name" value="GLYCOSYLTRANSFERASE"/>
    <property type="match status" value="1"/>
</dbReference>
<dbReference type="RefSeq" id="WP_154419502.1">
    <property type="nucleotide sequence ID" value="NZ_VUNS01000020.1"/>
</dbReference>
<dbReference type="AlphaFoldDB" id="A0A844G5A9"/>